<comment type="cofactor">
    <cofactor evidence="1">
        <name>Zn(2+)</name>
        <dbReference type="ChEBI" id="CHEBI:29105"/>
    </cofactor>
</comment>
<dbReference type="EMBL" id="CAJMWY010003888">
    <property type="protein sequence ID" value="CAE6510687.1"/>
    <property type="molecule type" value="Genomic_DNA"/>
</dbReference>
<dbReference type="GO" id="GO:0046872">
    <property type="term" value="F:metal ion binding"/>
    <property type="evidence" value="ECO:0007669"/>
    <property type="project" value="UniProtKB-KW"/>
</dbReference>
<dbReference type="InterPro" id="IPR007115">
    <property type="entry name" value="6-PTP_synth/QueD"/>
</dbReference>
<evidence type="ECO:0000256" key="8">
    <source>
        <dbReference type="ARBA" id="ARBA00023239"/>
    </source>
</evidence>
<evidence type="ECO:0000256" key="2">
    <source>
        <dbReference type="ARBA" id="ARBA00005126"/>
    </source>
</evidence>
<reference evidence="9" key="1">
    <citation type="submission" date="2021-01" db="EMBL/GenBank/DDBJ databases">
        <authorList>
            <person name="Kaushik A."/>
        </authorList>
    </citation>
    <scope>NUCLEOTIDE SEQUENCE</scope>
    <source>
        <strain evidence="9">AG4-RS23</strain>
    </source>
</reference>
<dbReference type="GO" id="GO:0006729">
    <property type="term" value="P:tetrahydrobiopterin biosynthetic process"/>
    <property type="evidence" value="ECO:0007669"/>
    <property type="project" value="UniProtKB-UniPathway"/>
</dbReference>
<keyword evidence="7" id="KW-0783">Tetrahydrobiopterin biosynthesis</keyword>
<evidence type="ECO:0000256" key="3">
    <source>
        <dbReference type="ARBA" id="ARBA00009164"/>
    </source>
</evidence>
<dbReference type="UniPathway" id="UPA00849">
    <property type="reaction ID" value="UER00819"/>
</dbReference>
<comment type="pathway">
    <text evidence="2">Cofactor biosynthesis; tetrahydrobiopterin biosynthesis; tetrahydrobiopterin from 7,8-dihydroneopterin triphosphate: step 1/3.</text>
</comment>
<name>A0A8H3H9Z0_9AGAM</name>
<dbReference type="PANTHER" id="PTHR12589">
    <property type="entry name" value="PYRUVOYL TETRAHYDROBIOPTERIN SYNTHASE"/>
    <property type="match status" value="1"/>
</dbReference>
<comment type="similarity">
    <text evidence="3">Belongs to the PTPS family.</text>
</comment>
<sequence length="159" mass="17896">MVPPTIPRLQVEPVPVVRLSRTFNISAAHRLHSIYLSDEDNVKLYGPCNRQYGHGHNYKITVSLMGRADPHTGMVVNLRVLKSIAQQYVADLLDHRNLDIEVDYFVKRPSTTENLAVLVWQQMHLGLKDMGLPESLLDNVTIEETDANCVSYSGKCAPN</sequence>
<dbReference type="InterPro" id="IPR038418">
    <property type="entry name" value="6-PTP_synth/QueD_sf"/>
</dbReference>
<evidence type="ECO:0000313" key="9">
    <source>
        <dbReference type="EMBL" id="CAE6510687.1"/>
    </source>
</evidence>
<evidence type="ECO:0000256" key="4">
    <source>
        <dbReference type="ARBA" id="ARBA00013100"/>
    </source>
</evidence>
<organism evidence="9 10">
    <name type="scientific">Rhizoctonia solani</name>
    <dbReference type="NCBI Taxonomy" id="456999"/>
    <lineage>
        <taxon>Eukaryota</taxon>
        <taxon>Fungi</taxon>
        <taxon>Dikarya</taxon>
        <taxon>Basidiomycota</taxon>
        <taxon>Agaricomycotina</taxon>
        <taxon>Agaricomycetes</taxon>
        <taxon>Cantharellales</taxon>
        <taxon>Ceratobasidiaceae</taxon>
        <taxon>Rhizoctonia</taxon>
    </lineage>
</organism>
<dbReference type="OrthoDB" id="306876at2759"/>
<gene>
    <name evidence="9" type="ORF">RDB_LOCUS137373</name>
</gene>
<dbReference type="Gene3D" id="3.30.479.10">
    <property type="entry name" value="6-pyruvoyl tetrahydropterin synthase/QueD"/>
    <property type="match status" value="1"/>
</dbReference>
<dbReference type="AlphaFoldDB" id="A0A8H3H9Z0"/>
<comment type="caution">
    <text evidence="9">The sequence shown here is derived from an EMBL/GenBank/DDBJ whole genome shotgun (WGS) entry which is preliminary data.</text>
</comment>
<evidence type="ECO:0000256" key="5">
    <source>
        <dbReference type="ARBA" id="ARBA00022723"/>
    </source>
</evidence>
<dbReference type="EC" id="4.2.3.12" evidence="4"/>
<dbReference type="Proteomes" id="UP000663861">
    <property type="component" value="Unassembled WGS sequence"/>
</dbReference>
<dbReference type="FunFam" id="3.30.479.10:FF:000003">
    <property type="entry name" value="6-pyruvoyl tetrahydrobiopterin synthase"/>
    <property type="match status" value="1"/>
</dbReference>
<keyword evidence="6" id="KW-0862">Zinc</keyword>
<dbReference type="PANTHER" id="PTHR12589:SF7">
    <property type="entry name" value="6-PYRUVOYL TETRAHYDROBIOPTERIN SYNTHASE"/>
    <property type="match status" value="1"/>
</dbReference>
<proteinExistence type="inferred from homology"/>
<dbReference type="GO" id="GO:0003874">
    <property type="term" value="F:6-pyruvoyltetrahydropterin synthase activity"/>
    <property type="evidence" value="ECO:0007669"/>
    <property type="project" value="UniProtKB-EC"/>
</dbReference>
<protein>
    <recommendedName>
        <fullName evidence="4">6-pyruvoyltetrahydropterin synthase</fullName>
        <ecNumber evidence="4">4.2.3.12</ecNumber>
    </recommendedName>
</protein>
<dbReference type="SUPFAM" id="SSF55620">
    <property type="entry name" value="Tetrahydrobiopterin biosynthesis enzymes-like"/>
    <property type="match status" value="1"/>
</dbReference>
<evidence type="ECO:0000256" key="1">
    <source>
        <dbReference type="ARBA" id="ARBA00001947"/>
    </source>
</evidence>
<evidence type="ECO:0000256" key="6">
    <source>
        <dbReference type="ARBA" id="ARBA00022833"/>
    </source>
</evidence>
<keyword evidence="5" id="KW-0479">Metal-binding</keyword>
<dbReference type="Pfam" id="PF01242">
    <property type="entry name" value="PTPS"/>
    <property type="match status" value="1"/>
</dbReference>
<accession>A0A8H3H9Z0</accession>
<evidence type="ECO:0000313" key="10">
    <source>
        <dbReference type="Proteomes" id="UP000663861"/>
    </source>
</evidence>
<evidence type="ECO:0000256" key="7">
    <source>
        <dbReference type="ARBA" id="ARBA00023007"/>
    </source>
</evidence>
<keyword evidence="8" id="KW-0456">Lyase</keyword>